<keyword evidence="1" id="KW-0812">Transmembrane</keyword>
<protein>
    <submittedName>
        <fullName evidence="2">Uncharacterized protein</fullName>
    </submittedName>
</protein>
<evidence type="ECO:0000313" key="3">
    <source>
        <dbReference type="Proteomes" id="UP000270190"/>
    </source>
</evidence>
<reference evidence="3" key="1">
    <citation type="submission" date="2018-04" db="EMBL/GenBank/DDBJ databases">
        <authorList>
            <person name="Illikoud N."/>
        </authorList>
    </citation>
    <scope>NUCLEOTIDE SEQUENCE [LARGE SCALE GENOMIC DNA]</scope>
</reference>
<sequence length="55" mass="6641">MSLLGIYEKNIVQLNFYMNYTIIIILFTEFKLTILTLKTTKRTYRLNKFTLLFSL</sequence>
<gene>
    <name evidence="2" type="ORF">BTBSAS_120036</name>
</gene>
<keyword evidence="1" id="KW-0472">Membrane</keyword>
<dbReference type="Proteomes" id="UP000270190">
    <property type="component" value="Unassembled WGS sequence"/>
</dbReference>
<feature type="transmembrane region" description="Helical" evidence="1">
    <location>
        <begin position="17"/>
        <end position="37"/>
    </location>
</feature>
<proteinExistence type="predicted"/>
<dbReference type="EMBL" id="OUNC01000004">
    <property type="protein sequence ID" value="SPP26900.1"/>
    <property type="molecule type" value="Genomic_DNA"/>
</dbReference>
<evidence type="ECO:0000313" key="2">
    <source>
        <dbReference type="EMBL" id="SPP26900.1"/>
    </source>
</evidence>
<dbReference type="AlphaFoldDB" id="A0A2X0QYY7"/>
<keyword evidence="1" id="KW-1133">Transmembrane helix</keyword>
<organism evidence="2 3">
    <name type="scientific">Brochothrix thermosphacta</name>
    <name type="common">Microbacterium thermosphactum</name>
    <dbReference type="NCBI Taxonomy" id="2756"/>
    <lineage>
        <taxon>Bacteria</taxon>
        <taxon>Bacillati</taxon>
        <taxon>Bacillota</taxon>
        <taxon>Bacilli</taxon>
        <taxon>Bacillales</taxon>
        <taxon>Listeriaceae</taxon>
        <taxon>Brochothrix</taxon>
    </lineage>
</organism>
<accession>A0A2X0QYY7</accession>
<evidence type="ECO:0000256" key="1">
    <source>
        <dbReference type="SAM" id="Phobius"/>
    </source>
</evidence>
<name>A0A2X0QYY7_BROTH</name>